<accession>A0ABV6LE27</accession>
<sequence>MADDISDKIKKAEHDKYLAEIKKVEAETYLIEINTKEQLKTLAKPWYKKESFYRIFTSLLLGGGVLAFYITYIIRPAWEKDTIAAELKNERFAKALAKDSTELQIKGKRIANDSVELQRMKKLISSSLNELQSRTIEYQNKYKIAADQFASRLDSVTKLSNTSQKNNTKVDAIIKRTKTSISNLGDISNRLFKYNLNKFVTQYGDSFFPVNGDLRNRFGQILGFVEKYSPTASNQQIAYVLATIKYETANTFLPMAEIGKGAGRPYGQKLKMSQESGQHIPYNTPDKLYYGRGYVQLVWYENYELMGKVLGIDLLKYPDLALDPEIAYRIVTTAMFGGLFTGKQLNKYINDTQTDYVNARSTINAHDHDQQIAEDAKKFETILTNSLTNAR</sequence>
<organism evidence="3 4">
    <name type="scientific">Mucilaginibacter angelicae</name>
    <dbReference type="NCBI Taxonomy" id="869718"/>
    <lineage>
        <taxon>Bacteria</taxon>
        <taxon>Pseudomonadati</taxon>
        <taxon>Bacteroidota</taxon>
        <taxon>Sphingobacteriia</taxon>
        <taxon>Sphingobacteriales</taxon>
        <taxon>Sphingobacteriaceae</taxon>
        <taxon>Mucilaginibacter</taxon>
    </lineage>
</organism>
<keyword evidence="4" id="KW-1185">Reference proteome</keyword>
<feature type="domain" description="Glycoside hydrolase family 19 catalytic" evidence="2">
    <location>
        <begin position="228"/>
        <end position="329"/>
    </location>
</feature>
<proteinExistence type="predicted"/>
<dbReference type="Gene3D" id="1.10.530.10">
    <property type="match status" value="1"/>
</dbReference>
<keyword evidence="3" id="KW-0378">Hydrolase</keyword>
<evidence type="ECO:0000313" key="4">
    <source>
        <dbReference type="Proteomes" id="UP001589828"/>
    </source>
</evidence>
<dbReference type="InterPro" id="IPR023346">
    <property type="entry name" value="Lysozyme-like_dom_sf"/>
</dbReference>
<feature type="transmembrane region" description="Helical" evidence="1">
    <location>
        <begin position="52"/>
        <end position="74"/>
    </location>
</feature>
<evidence type="ECO:0000313" key="3">
    <source>
        <dbReference type="EMBL" id="MFC0517635.1"/>
    </source>
</evidence>
<dbReference type="RefSeq" id="WP_377025376.1">
    <property type="nucleotide sequence ID" value="NZ_JBHLTS010000075.1"/>
</dbReference>
<dbReference type="EMBL" id="JBHLTS010000075">
    <property type="protein sequence ID" value="MFC0517635.1"/>
    <property type="molecule type" value="Genomic_DNA"/>
</dbReference>
<comment type="caution">
    <text evidence="3">The sequence shown here is derived from an EMBL/GenBank/DDBJ whole genome shotgun (WGS) entry which is preliminary data.</text>
</comment>
<dbReference type="GO" id="GO:0016787">
    <property type="term" value="F:hydrolase activity"/>
    <property type="evidence" value="ECO:0007669"/>
    <property type="project" value="UniProtKB-KW"/>
</dbReference>
<dbReference type="SUPFAM" id="SSF53955">
    <property type="entry name" value="Lysozyme-like"/>
    <property type="match status" value="1"/>
</dbReference>
<reference evidence="3 4" key="1">
    <citation type="submission" date="2024-09" db="EMBL/GenBank/DDBJ databases">
        <authorList>
            <person name="Sun Q."/>
            <person name="Mori K."/>
        </authorList>
    </citation>
    <scope>NUCLEOTIDE SEQUENCE [LARGE SCALE GENOMIC DNA]</scope>
    <source>
        <strain evidence="3 4">NCAIM B.02415</strain>
    </source>
</reference>
<name>A0ABV6LE27_9SPHI</name>
<evidence type="ECO:0000259" key="2">
    <source>
        <dbReference type="Pfam" id="PF00182"/>
    </source>
</evidence>
<keyword evidence="1" id="KW-1133">Transmembrane helix</keyword>
<dbReference type="InterPro" id="IPR000726">
    <property type="entry name" value="Glyco_hydro_19_cat"/>
</dbReference>
<dbReference type="Pfam" id="PF00182">
    <property type="entry name" value="Glyco_hydro_19"/>
    <property type="match status" value="1"/>
</dbReference>
<keyword evidence="1" id="KW-0812">Transmembrane</keyword>
<dbReference type="Proteomes" id="UP001589828">
    <property type="component" value="Unassembled WGS sequence"/>
</dbReference>
<keyword evidence="1" id="KW-0472">Membrane</keyword>
<gene>
    <name evidence="3" type="ORF">ACFFGT_25705</name>
</gene>
<evidence type="ECO:0000256" key="1">
    <source>
        <dbReference type="SAM" id="Phobius"/>
    </source>
</evidence>
<protein>
    <submittedName>
        <fullName evidence="3">Glycoside hydrolase family 19 protein</fullName>
    </submittedName>
</protein>